<feature type="domain" description="Aminoglycoside phosphotransferase" evidence="1">
    <location>
        <begin position="40"/>
        <end position="211"/>
    </location>
</feature>
<evidence type="ECO:0000313" key="3">
    <source>
        <dbReference type="Proteomes" id="UP000051658"/>
    </source>
</evidence>
<dbReference type="PANTHER" id="PTHR40086">
    <property type="entry name" value="PHOSPHOTRANSFERASE YTMP-RELATED"/>
    <property type="match status" value="1"/>
</dbReference>
<evidence type="ECO:0000259" key="1">
    <source>
        <dbReference type="Pfam" id="PF01636"/>
    </source>
</evidence>
<sequence length="263" mass="30469">MDFEIDTGWKLLPVGGDTGQAYMGIRAEEKLFLKRNSSPFLAALSVEGITPRLVWTKRIGNGDVLTAQEWLNGRTLASEEMSSPSVAKLLYKIHHSETLRKMLYRVGGEEVSPEKLLRSYKMALPHDLAIHPLLKEILAKLTQEVSQMESVKPQVCHGDIYRKNWLLSDENRLYLVDWDMAVLADPAMDLSMLLCQYVPKESWREWLENYGTVVTDEVIKRIEWYALINFLQQTKRHHYQSRFHEMNQDILTLQAIYQSTKEA</sequence>
<name>A0A0R2I350_CARDV</name>
<comment type="caution">
    <text evidence="2">The sequence shown here is derived from an EMBL/GenBank/DDBJ whole genome shotgun (WGS) entry which is preliminary data.</text>
</comment>
<keyword evidence="3" id="KW-1185">Reference proteome</keyword>
<dbReference type="InterPro" id="IPR011009">
    <property type="entry name" value="Kinase-like_dom_sf"/>
</dbReference>
<keyword evidence="2" id="KW-0808">Transferase</keyword>
<dbReference type="eggNOG" id="COG0510">
    <property type="taxonomic scope" value="Bacteria"/>
</dbReference>
<evidence type="ECO:0000313" key="2">
    <source>
        <dbReference type="EMBL" id="KRN56407.1"/>
    </source>
</evidence>
<dbReference type="EMBL" id="JQBS01000032">
    <property type="protein sequence ID" value="KRN56407.1"/>
    <property type="molecule type" value="Genomic_DNA"/>
</dbReference>
<dbReference type="AlphaFoldDB" id="A0A0R2I350"/>
<accession>A0A0R2I350</accession>
<dbReference type="InterPro" id="IPR052077">
    <property type="entry name" value="CcrZ_PhaseVar_Mediator"/>
</dbReference>
<dbReference type="GO" id="GO:0016740">
    <property type="term" value="F:transferase activity"/>
    <property type="evidence" value="ECO:0007669"/>
    <property type="project" value="UniProtKB-KW"/>
</dbReference>
<dbReference type="SUPFAM" id="SSF56112">
    <property type="entry name" value="Protein kinase-like (PK-like)"/>
    <property type="match status" value="1"/>
</dbReference>
<protein>
    <submittedName>
        <fullName evidence="2">Aminoglycoside phosphotransferase</fullName>
    </submittedName>
</protein>
<dbReference type="RefSeq" id="WP_034570557.1">
    <property type="nucleotide sequence ID" value="NZ_JQBS01000032.1"/>
</dbReference>
<dbReference type="GeneID" id="89588528"/>
<proteinExistence type="predicted"/>
<dbReference type="Gene3D" id="3.90.1200.10">
    <property type="match status" value="1"/>
</dbReference>
<gene>
    <name evidence="2" type="ORF">IV74_GL001521</name>
</gene>
<organism evidence="2 3">
    <name type="scientific">Carnobacterium divergens DSM 20623</name>
    <dbReference type="NCBI Taxonomy" id="1449336"/>
    <lineage>
        <taxon>Bacteria</taxon>
        <taxon>Bacillati</taxon>
        <taxon>Bacillota</taxon>
        <taxon>Bacilli</taxon>
        <taxon>Lactobacillales</taxon>
        <taxon>Carnobacteriaceae</taxon>
        <taxon>Carnobacterium</taxon>
    </lineage>
</organism>
<dbReference type="Pfam" id="PF01636">
    <property type="entry name" value="APH"/>
    <property type="match status" value="1"/>
</dbReference>
<dbReference type="Proteomes" id="UP000051658">
    <property type="component" value="Unassembled WGS sequence"/>
</dbReference>
<dbReference type="InterPro" id="IPR002575">
    <property type="entry name" value="Aminoglycoside_PTrfase"/>
</dbReference>
<reference evidence="2 3" key="1">
    <citation type="journal article" date="2015" name="Genome Announc.">
        <title>Expanding the biotechnology potential of lactobacilli through comparative genomics of 213 strains and associated genera.</title>
        <authorList>
            <person name="Sun Z."/>
            <person name="Harris H.M."/>
            <person name="McCann A."/>
            <person name="Guo C."/>
            <person name="Argimon S."/>
            <person name="Zhang W."/>
            <person name="Yang X."/>
            <person name="Jeffery I.B."/>
            <person name="Cooney J.C."/>
            <person name="Kagawa T.F."/>
            <person name="Liu W."/>
            <person name="Song Y."/>
            <person name="Salvetti E."/>
            <person name="Wrobel A."/>
            <person name="Rasinkangas P."/>
            <person name="Parkhill J."/>
            <person name="Rea M.C."/>
            <person name="O'Sullivan O."/>
            <person name="Ritari J."/>
            <person name="Douillard F.P."/>
            <person name="Paul Ross R."/>
            <person name="Yang R."/>
            <person name="Briner A.E."/>
            <person name="Felis G.E."/>
            <person name="de Vos W.M."/>
            <person name="Barrangou R."/>
            <person name="Klaenhammer T.R."/>
            <person name="Caufield P.W."/>
            <person name="Cui Y."/>
            <person name="Zhang H."/>
            <person name="O'Toole P.W."/>
        </authorList>
    </citation>
    <scope>NUCLEOTIDE SEQUENCE [LARGE SCALE GENOMIC DNA]</scope>
    <source>
        <strain evidence="2 3">DSM 20623</strain>
    </source>
</reference>
<dbReference type="PATRIC" id="fig|1449336.4.peg.1553"/>
<dbReference type="PANTHER" id="PTHR40086:SF1">
    <property type="entry name" value="CELL CYCLE REGULATOR CCRZ"/>
    <property type="match status" value="1"/>
</dbReference>